<dbReference type="EMBL" id="BAABKB010000023">
    <property type="protein sequence ID" value="GAA5023133.1"/>
    <property type="molecule type" value="Genomic_DNA"/>
</dbReference>
<reference evidence="2" key="1">
    <citation type="journal article" date="2019" name="Int. J. Syst. Evol. Microbiol.">
        <title>The Global Catalogue of Microorganisms (GCM) 10K type strain sequencing project: providing services to taxonomists for standard genome sequencing and annotation.</title>
        <authorList>
            <consortium name="The Broad Institute Genomics Platform"/>
            <consortium name="The Broad Institute Genome Sequencing Center for Infectious Disease"/>
            <person name="Wu L."/>
            <person name="Ma J."/>
        </authorList>
    </citation>
    <scope>NUCLEOTIDE SEQUENCE [LARGE SCALE GENOMIC DNA]</scope>
    <source>
        <strain evidence="2">JCM 18409</strain>
    </source>
</reference>
<organism evidence="1 2">
    <name type="scientific">Streptomyces siamensis</name>
    <dbReference type="NCBI Taxonomy" id="1274986"/>
    <lineage>
        <taxon>Bacteria</taxon>
        <taxon>Bacillati</taxon>
        <taxon>Actinomycetota</taxon>
        <taxon>Actinomycetes</taxon>
        <taxon>Kitasatosporales</taxon>
        <taxon>Streptomycetaceae</taxon>
        <taxon>Streptomyces</taxon>
    </lineage>
</organism>
<evidence type="ECO:0000313" key="2">
    <source>
        <dbReference type="Proteomes" id="UP001501759"/>
    </source>
</evidence>
<evidence type="ECO:0000313" key="1">
    <source>
        <dbReference type="EMBL" id="GAA5023133.1"/>
    </source>
</evidence>
<accession>A0ABP9J980</accession>
<gene>
    <name evidence="1" type="ORF">GCM10023335_55640</name>
</gene>
<sequence>MPGADVARRLDTFLQEVEDAHRRHPHGVKLLMGLSIVQQDASAAAVAQVHDYRDALVSWAQESVSAVFGLSERPEVSYRDSCRKPRRSCRG</sequence>
<dbReference type="Proteomes" id="UP001501759">
    <property type="component" value="Unassembled WGS sequence"/>
</dbReference>
<protein>
    <submittedName>
        <fullName evidence="1">Uncharacterized protein</fullName>
    </submittedName>
</protein>
<comment type="caution">
    <text evidence="1">The sequence shown here is derived from an EMBL/GenBank/DDBJ whole genome shotgun (WGS) entry which is preliminary data.</text>
</comment>
<proteinExistence type="predicted"/>
<keyword evidence="2" id="KW-1185">Reference proteome</keyword>
<name>A0ABP9J980_9ACTN</name>